<dbReference type="EMBL" id="LGIQ01000005">
    <property type="protein sequence ID" value="KNB73629.1"/>
    <property type="molecule type" value="Genomic_DNA"/>
</dbReference>
<keyword evidence="10 17" id="KW-0100">Branched-chain amino acid biosynthesis</keyword>
<comment type="pathway">
    <text evidence="2 18">Amino-acid biosynthesis; L-isoleucine biosynthesis; L-isoleucine from 2-oxobutanoate: step 4/4.</text>
</comment>
<evidence type="ECO:0000313" key="20">
    <source>
        <dbReference type="EMBL" id="KNB73629.1"/>
    </source>
</evidence>
<evidence type="ECO:0000256" key="9">
    <source>
        <dbReference type="ARBA" id="ARBA00022898"/>
    </source>
</evidence>
<dbReference type="InterPro" id="IPR018300">
    <property type="entry name" value="Aminotrans_IV_CS"/>
</dbReference>
<dbReference type="GO" id="GO:0009099">
    <property type="term" value="P:L-valine biosynthetic process"/>
    <property type="evidence" value="ECO:0007669"/>
    <property type="project" value="UniProtKB-UniPathway"/>
</dbReference>
<dbReference type="RefSeq" id="WP_049737636.1">
    <property type="nucleotide sequence ID" value="NZ_BJON01000013.1"/>
</dbReference>
<evidence type="ECO:0000256" key="15">
    <source>
        <dbReference type="RuleBase" id="RU004106"/>
    </source>
</evidence>
<evidence type="ECO:0000256" key="1">
    <source>
        <dbReference type="ARBA" id="ARBA00001933"/>
    </source>
</evidence>
<dbReference type="InterPro" id="IPR036038">
    <property type="entry name" value="Aminotransferase-like"/>
</dbReference>
<dbReference type="GO" id="GO:0009098">
    <property type="term" value="P:L-leucine biosynthetic process"/>
    <property type="evidence" value="ECO:0007669"/>
    <property type="project" value="UniProtKB-UniPathway"/>
</dbReference>
<dbReference type="UniPathway" id="UPA00048">
    <property type="reaction ID" value="UER00073"/>
</dbReference>
<proteinExistence type="inferred from homology"/>
<comment type="similarity">
    <text evidence="5 15">Belongs to the class-IV pyridoxal-phosphate-dependent aminotransferase family.</text>
</comment>
<keyword evidence="22" id="KW-1185">Reference proteome</keyword>
<dbReference type="PANTHER" id="PTHR11825:SF44">
    <property type="entry name" value="BRANCHED-CHAIN-AMINO-ACID AMINOTRANSFERASE"/>
    <property type="match status" value="1"/>
</dbReference>
<dbReference type="Proteomes" id="UP000036834">
    <property type="component" value="Unassembled WGS sequence"/>
</dbReference>
<comment type="pathway">
    <text evidence="3 18">Amino-acid biosynthesis; L-valine biosynthesis; L-valine from pyruvate: step 4/4.</text>
</comment>
<dbReference type="EMBL" id="BJON01000013">
    <property type="protein sequence ID" value="GED69540.1"/>
    <property type="molecule type" value="Genomic_DNA"/>
</dbReference>
<evidence type="ECO:0000313" key="22">
    <source>
        <dbReference type="Proteomes" id="UP000319578"/>
    </source>
</evidence>
<reference evidence="20" key="2">
    <citation type="submission" date="2015-07" db="EMBL/GenBank/DDBJ databases">
        <title>MeaNS - Measles Nucleotide Surveillance Program.</title>
        <authorList>
            <person name="Tran T."/>
            <person name="Druce J."/>
        </authorList>
    </citation>
    <scope>NUCLEOTIDE SEQUENCE</scope>
    <source>
        <strain evidence="20">DSM 9887</strain>
    </source>
</reference>
<dbReference type="InterPro" id="IPR043132">
    <property type="entry name" value="BCAT-like_C"/>
</dbReference>
<feature type="modified residue" description="N6-(pyridoxal phosphate)lysine" evidence="14">
    <location>
        <position position="196"/>
    </location>
</feature>
<comment type="caution">
    <text evidence="20">The sequence shown here is derived from an EMBL/GenBank/DDBJ whole genome shotgun (WGS) entry which is preliminary data.</text>
</comment>
<dbReference type="InterPro" id="IPR043131">
    <property type="entry name" value="BCAT-like_N"/>
</dbReference>
<evidence type="ECO:0000256" key="16">
    <source>
        <dbReference type="RuleBase" id="RU004516"/>
    </source>
</evidence>
<evidence type="ECO:0000256" key="5">
    <source>
        <dbReference type="ARBA" id="ARBA00009320"/>
    </source>
</evidence>
<evidence type="ECO:0000256" key="8">
    <source>
        <dbReference type="ARBA" id="ARBA00022679"/>
    </source>
</evidence>
<dbReference type="PIRSF" id="PIRSF006468">
    <property type="entry name" value="BCAT1"/>
    <property type="match status" value="1"/>
</dbReference>
<comment type="catalytic activity">
    <reaction evidence="13 17">
        <text>L-leucine + 2-oxoglutarate = 4-methyl-2-oxopentanoate + L-glutamate</text>
        <dbReference type="Rhea" id="RHEA:18321"/>
        <dbReference type="ChEBI" id="CHEBI:16810"/>
        <dbReference type="ChEBI" id="CHEBI:17865"/>
        <dbReference type="ChEBI" id="CHEBI:29985"/>
        <dbReference type="ChEBI" id="CHEBI:57427"/>
        <dbReference type="EC" id="2.6.1.42"/>
    </reaction>
</comment>
<accession>A0A0K9YY66</accession>
<comment type="catalytic activity">
    <reaction evidence="12 17">
        <text>L-isoleucine + 2-oxoglutarate = (S)-3-methyl-2-oxopentanoate + L-glutamate</text>
        <dbReference type="Rhea" id="RHEA:24801"/>
        <dbReference type="ChEBI" id="CHEBI:16810"/>
        <dbReference type="ChEBI" id="CHEBI:29985"/>
        <dbReference type="ChEBI" id="CHEBI:35146"/>
        <dbReference type="ChEBI" id="CHEBI:58045"/>
        <dbReference type="EC" id="2.6.1.42"/>
    </reaction>
</comment>
<keyword evidence="7 17" id="KW-0028">Amino-acid biosynthesis</keyword>
<dbReference type="NCBIfam" id="NF009897">
    <property type="entry name" value="PRK13357.1"/>
    <property type="match status" value="1"/>
</dbReference>
<evidence type="ECO:0000256" key="13">
    <source>
        <dbReference type="ARBA" id="ARBA00049229"/>
    </source>
</evidence>
<dbReference type="SUPFAM" id="SSF56752">
    <property type="entry name" value="D-aminoacid aminotransferase-like PLP-dependent enzymes"/>
    <property type="match status" value="1"/>
</dbReference>
<evidence type="ECO:0000256" key="3">
    <source>
        <dbReference type="ARBA" id="ARBA00004931"/>
    </source>
</evidence>
<organism evidence="20 21">
    <name type="scientific">Brevibacillus reuszeri</name>
    <dbReference type="NCBI Taxonomy" id="54915"/>
    <lineage>
        <taxon>Bacteria</taxon>
        <taxon>Bacillati</taxon>
        <taxon>Bacillota</taxon>
        <taxon>Bacilli</taxon>
        <taxon>Bacillales</taxon>
        <taxon>Paenibacillaceae</taxon>
        <taxon>Brevibacillus</taxon>
    </lineage>
</organism>
<evidence type="ECO:0000256" key="4">
    <source>
        <dbReference type="ARBA" id="ARBA00005072"/>
    </source>
</evidence>
<evidence type="ECO:0000313" key="19">
    <source>
        <dbReference type="EMBL" id="GED69540.1"/>
    </source>
</evidence>
<evidence type="ECO:0000313" key="21">
    <source>
        <dbReference type="Proteomes" id="UP000036834"/>
    </source>
</evidence>
<protein>
    <recommendedName>
        <fullName evidence="17">Branched-chain-amino-acid aminotransferase</fullName>
        <ecNumber evidence="17">2.6.1.42</ecNumber>
    </recommendedName>
</protein>
<dbReference type="Proteomes" id="UP000319578">
    <property type="component" value="Unassembled WGS sequence"/>
</dbReference>
<keyword evidence="8 17" id="KW-0808">Transferase</keyword>
<comment type="cofactor">
    <cofactor evidence="1 16">
        <name>pyridoxal 5'-phosphate</name>
        <dbReference type="ChEBI" id="CHEBI:597326"/>
    </cofactor>
</comment>
<dbReference type="CDD" id="cd01557">
    <property type="entry name" value="BCAT_beta_family"/>
    <property type="match status" value="1"/>
</dbReference>
<dbReference type="Gene3D" id="3.20.10.10">
    <property type="entry name" value="D-amino Acid Aminotransferase, subunit A, domain 2"/>
    <property type="match status" value="1"/>
</dbReference>
<name>A0A0K9YY66_9BACL</name>
<dbReference type="AlphaFoldDB" id="A0A0K9YY66"/>
<evidence type="ECO:0000256" key="10">
    <source>
        <dbReference type="ARBA" id="ARBA00023304"/>
    </source>
</evidence>
<evidence type="ECO:0000256" key="14">
    <source>
        <dbReference type="PIRSR" id="PIRSR006468-1"/>
    </source>
</evidence>
<dbReference type="InterPro" id="IPR001544">
    <property type="entry name" value="Aminotrans_IV"/>
</dbReference>
<evidence type="ECO:0000256" key="12">
    <source>
        <dbReference type="ARBA" id="ARBA00048798"/>
    </source>
</evidence>
<keyword evidence="6 17" id="KW-0032">Aminotransferase</keyword>
<dbReference type="OrthoDB" id="9804984at2"/>
<dbReference type="NCBIfam" id="TIGR01123">
    <property type="entry name" value="ilvE_II"/>
    <property type="match status" value="1"/>
</dbReference>
<dbReference type="GO" id="GO:0009097">
    <property type="term" value="P:isoleucine biosynthetic process"/>
    <property type="evidence" value="ECO:0007669"/>
    <property type="project" value="UniProtKB-UniPathway"/>
</dbReference>
<dbReference type="Gene3D" id="3.30.470.10">
    <property type="match status" value="1"/>
</dbReference>
<sequence>MECQLSIALAEQKREKPATDKLGFGVHFTDHMFTMDYTEGKGWHDPQIVPYSPLSLDPAAMVFHYGQAVFEGLKAYRNKEGKVWLFRPDQNFKRMNRSLERLSMPSVDEEFMVDALKKLVATDKEWIPTESGTSLYIRPFVIATEPCFGVRASHTYKLIILLSPVGAYYAGGMNPVKIYVENNYVRAVRGGTGNAKVAGNYAGGLKAQVEAKEKGYEQVLWLDGVENKYIEEVGSMNVFFKVKGEVWTPALNGSILEGITRDSTIALLKDWGVPVIEKRISIEDLHAAYTNGELEEAFGTGTAAVISPIGDLNWNGHQMIINGEKTGELTTKLYETMTGIQYGEKEDKFGWAVSVTE</sequence>
<keyword evidence="9 16" id="KW-0663">Pyridoxal phosphate</keyword>
<dbReference type="Pfam" id="PF01063">
    <property type="entry name" value="Aminotran_4"/>
    <property type="match status" value="1"/>
</dbReference>
<dbReference type="InterPro" id="IPR005786">
    <property type="entry name" value="B_amino_transII"/>
</dbReference>
<evidence type="ECO:0000256" key="18">
    <source>
        <dbReference type="RuleBase" id="RU004519"/>
    </source>
</evidence>
<evidence type="ECO:0000256" key="7">
    <source>
        <dbReference type="ARBA" id="ARBA00022605"/>
    </source>
</evidence>
<evidence type="ECO:0000256" key="11">
    <source>
        <dbReference type="ARBA" id="ARBA00048212"/>
    </source>
</evidence>
<dbReference type="GO" id="GO:0004084">
    <property type="term" value="F:branched-chain-amino-acid transaminase activity"/>
    <property type="evidence" value="ECO:0007669"/>
    <property type="project" value="UniProtKB-EC"/>
</dbReference>
<dbReference type="EC" id="2.6.1.42" evidence="17"/>
<reference evidence="21" key="1">
    <citation type="submission" date="2015-07" db="EMBL/GenBank/DDBJ databases">
        <title>Genome sequencing project for genomic taxonomy and phylogenomics of Bacillus-like bacteria.</title>
        <authorList>
            <person name="Liu B."/>
            <person name="Wang J."/>
            <person name="Zhu Y."/>
            <person name="Liu G."/>
            <person name="Chen Q."/>
            <person name="Chen Z."/>
            <person name="Lan J."/>
            <person name="Che J."/>
            <person name="Ge C."/>
            <person name="Shi H."/>
            <person name="Pan Z."/>
            <person name="Liu X."/>
        </authorList>
    </citation>
    <scope>NUCLEOTIDE SEQUENCE [LARGE SCALE GENOMIC DNA]</scope>
    <source>
        <strain evidence="21">DSM 9887</strain>
    </source>
</reference>
<evidence type="ECO:0000256" key="6">
    <source>
        <dbReference type="ARBA" id="ARBA00022576"/>
    </source>
</evidence>
<evidence type="ECO:0000256" key="17">
    <source>
        <dbReference type="RuleBase" id="RU004517"/>
    </source>
</evidence>
<dbReference type="UniPathway" id="UPA00047">
    <property type="reaction ID" value="UER00058"/>
</dbReference>
<comment type="pathway">
    <text evidence="4 18">Amino-acid biosynthesis; L-leucine biosynthesis; L-leucine from 3-methyl-2-oxobutanoate: step 4/4.</text>
</comment>
<gene>
    <name evidence="19" type="primary">ilvK</name>
    <name evidence="20" type="ORF">ADS79_06730</name>
    <name evidence="19" type="ORF">BRE01_32420</name>
</gene>
<dbReference type="STRING" id="54915.ADS79_06730"/>
<dbReference type="UniPathway" id="UPA00049">
    <property type="reaction ID" value="UER00062"/>
</dbReference>
<reference evidence="19 22" key="3">
    <citation type="submission" date="2019-06" db="EMBL/GenBank/DDBJ databases">
        <title>Whole genome shotgun sequence of Brevibacillus reuszeri NBRC 15719.</title>
        <authorList>
            <person name="Hosoyama A."/>
            <person name="Uohara A."/>
            <person name="Ohji S."/>
            <person name="Ichikawa N."/>
        </authorList>
    </citation>
    <scope>NUCLEOTIDE SEQUENCE [LARGE SCALE GENOMIC DNA]</scope>
    <source>
        <strain evidence="19 22">NBRC 15719</strain>
    </source>
</reference>
<dbReference type="PATRIC" id="fig|54915.3.peg.6770"/>
<dbReference type="PROSITE" id="PS00770">
    <property type="entry name" value="AA_TRANSFER_CLASS_4"/>
    <property type="match status" value="1"/>
</dbReference>
<evidence type="ECO:0000256" key="2">
    <source>
        <dbReference type="ARBA" id="ARBA00004824"/>
    </source>
</evidence>
<dbReference type="InterPro" id="IPR033939">
    <property type="entry name" value="BCAT_family"/>
</dbReference>
<comment type="catalytic activity">
    <reaction evidence="11 17">
        <text>L-valine + 2-oxoglutarate = 3-methyl-2-oxobutanoate + L-glutamate</text>
        <dbReference type="Rhea" id="RHEA:24813"/>
        <dbReference type="ChEBI" id="CHEBI:11851"/>
        <dbReference type="ChEBI" id="CHEBI:16810"/>
        <dbReference type="ChEBI" id="CHEBI:29985"/>
        <dbReference type="ChEBI" id="CHEBI:57762"/>
        <dbReference type="EC" id="2.6.1.42"/>
    </reaction>
</comment>
<dbReference type="PANTHER" id="PTHR11825">
    <property type="entry name" value="SUBGROUP IIII AMINOTRANSFERASE"/>
    <property type="match status" value="1"/>
</dbReference>